<proteinExistence type="predicted"/>
<protein>
    <submittedName>
        <fullName evidence="1">Uncharacterized protein</fullName>
    </submittedName>
</protein>
<dbReference type="AlphaFoldDB" id="A0A397WBP1"/>
<evidence type="ECO:0000313" key="2">
    <source>
        <dbReference type="Proteomes" id="UP000266673"/>
    </source>
</evidence>
<gene>
    <name evidence="1" type="ORF">C2G38_2054482</name>
</gene>
<keyword evidence="2" id="KW-1185">Reference proteome</keyword>
<sequence length="53" mass="6057">MIVKNSSVVLNGNVCIKTTQGRRIFDDISLLEDISLFMISFHKSSFRICRYGC</sequence>
<feature type="non-terminal residue" evidence="1">
    <location>
        <position position="53"/>
    </location>
</feature>
<reference evidence="1 2" key="1">
    <citation type="submission" date="2018-06" db="EMBL/GenBank/DDBJ databases">
        <title>Comparative genomics reveals the genomic features of Rhizophagus irregularis, R. cerebriforme, R. diaphanum and Gigaspora rosea, and their symbiotic lifestyle signature.</title>
        <authorList>
            <person name="Morin E."/>
            <person name="San Clemente H."/>
            <person name="Chen E.C.H."/>
            <person name="De La Providencia I."/>
            <person name="Hainaut M."/>
            <person name="Kuo A."/>
            <person name="Kohler A."/>
            <person name="Murat C."/>
            <person name="Tang N."/>
            <person name="Roy S."/>
            <person name="Loubradou J."/>
            <person name="Henrissat B."/>
            <person name="Grigoriev I.V."/>
            <person name="Corradi N."/>
            <person name="Roux C."/>
            <person name="Martin F.M."/>
        </authorList>
    </citation>
    <scope>NUCLEOTIDE SEQUENCE [LARGE SCALE GENOMIC DNA]</scope>
    <source>
        <strain evidence="1 2">DAOM 194757</strain>
    </source>
</reference>
<evidence type="ECO:0000313" key="1">
    <source>
        <dbReference type="EMBL" id="RIB30213.1"/>
    </source>
</evidence>
<dbReference type="EMBL" id="QKWP01000018">
    <property type="protein sequence ID" value="RIB30213.1"/>
    <property type="molecule type" value="Genomic_DNA"/>
</dbReference>
<name>A0A397WBP1_9GLOM</name>
<accession>A0A397WBP1</accession>
<dbReference type="Proteomes" id="UP000266673">
    <property type="component" value="Unassembled WGS sequence"/>
</dbReference>
<organism evidence="1 2">
    <name type="scientific">Gigaspora rosea</name>
    <dbReference type="NCBI Taxonomy" id="44941"/>
    <lineage>
        <taxon>Eukaryota</taxon>
        <taxon>Fungi</taxon>
        <taxon>Fungi incertae sedis</taxon>
        <taxon>Mucoromycota</taxon>
        <taxon>Glomeromycotina</taxon>
        <taxon>Glomeromycetes</taxon>
        <taxon>Diversisporales</taxon>
        <taxon>Gigasporaceae</taxon>
        <taxon>Gigaspora</taxon>
    </lineage>
</organism>
<comment type="caution">
    <text evidence="1">The sequence shown here is derived from an EMBL/GenBank/DDBJ whole genome shotgun (WGS) entry which is preliminary data.</text>
</comment>